<dbReference type="RefSeq" id="WP_216840185.1">
    <property type="nucleotide sequence ID" value="NZ_JAFNJS010000014.1"/>
</dbReference>
<evidence type="ECO:0000313" key="1">
    <source>
        <dbReference type="EMBL" id="MFC3003735.1"/>
    </source>
</evidence>
<gene>
    <name evidence="1" type="ORF">ACFOD3_27830</name>
</gene>
<dbReference type="Pfam" id="PF19662">
    <property type="entry name" value="DUF6165"/>
    <property type="match status" value="1"/>
</dbReference>
<proteinExistence type="predicted"/>
<keyword evidence="2" id="KW-1185">Reference proteome</keyword>
<accession>A0ABV7C699</accession>
<comment type="caution">
    <text evidence="1">The sequence shown here is derived from an EMBL/GenBank/DDBJ whole genome shotgun (WGS) entry which is preliminary data.</text>
</comment>
<protein>
    <submittedName>
        <fullName evidence="1">DUF6165 family protein</fullName>
    </submittedName>
</protein>
<evidence type="ECO:0000313" key="2">
    <source>
        <dbReference type="Proteomes" id="UP001595420"/>
    </source>
</evidence>
<dbReference type="Proteomes" id="UP001595420">
    <property type="component" value="Unassembled WGS sequence"/>
</dbReference>
<dbReference type="InterPro" id="IPR046163">
    <property type="entry name" value="DUF6165"/>
</dbReference>
<sequence>MRLRVEISPGEAIDKITILEIKRSRIADRNKLEHVRREAETLREVVEPLLHSKPTLRHLQTSLQAVNEALWTIEDRLRDLEARGEFGADFVRLARDVYMTNDKRAALKAEINALLGSDIAEQKSYAS</sequence>
<dbReference type="EMBL" id="JBHRSB010000014">
    <property type="protein sequence ID" value="MFC3003735.1"/>
    <property type="molecule type" value="Genomic_DNA"/>
</dbReference>
<name>A0ABV7C699_9PROT</name>
<reference evidence="2" key="1">
    <citation type="journal article" date="2019" name="Int. J. Syst. Evol. Microbiol.">
        <title>The Global Catalogue of Microorganisms (GCM) 10K type strain sequencing project: providing services to taxonomists for standard genome sequencing and annotation.</title>
        <authorList>
            <consortium name="The Broad Institute Genomics Platform"/>
            <consortium name="The Broad Institute Genome Sequencing Center for Infectious Disease"/>
            <person name="Wu L."/>
            <person name="Ma J."/>
        </authorList>
    </citation>
    <scope>NUCLEOTIDE SEQUENCE [LARGE SCALE GENOMIC DNA]</scope>
    <source>
        <strain evidence="2">CGMCC 1.16855</strain>
    </source>
</reference>
<organism evidence="1 2">
    <name type="scientific">Falsiroseomonas tokyonensis</name>
    <dbReference type="NCBI Taxonomy" id="430521"/>
    <lineage>
        <taxon>Bacteria</taxon>
        <taxon>Pseudomonadati</taxon>
        <taxon>Pseudomonadota</taxon>
        <taxon>Alphaproteobacteria</taxon>
        <taxon>Acetobacterales</taxon>
        <taxon>Roseomonadaceae</taxon>
        <taxon>Falsiroseomonas</taxon>
    </lineage>
</organism>